<dbReference type="Pfam" id="PF06312">
    <property type="entry name" value="Neurexophilin"/>
    <property type="match status" value="1"/>
</dbReference>
<keyword evidence="1" id="KW-0472">Membrane</keyword>
<sequence>MDKRSVFVGLVICVLILVISLNFVLYSYYDDSSFQHIATERFIEQISPDYLAVFDNESFNKMVQNISASDFAASVSKTFLSSYKAYLSINDVTDLKRIATGADSTQALALNKEIYSLGDIIKVRIMLFDGYGKPLTNGGDILRIWLKSTSKNASANGYVIDHGNGSYTGHVRALWTGSCVIKTSIAATKEHIAIVHKYIEKHGLLHDMVAGFNKNNIQERTPCSVKPNVFGLADMCNFTEENYGLHWFCGKPKNSNLTCQDWKFTKGHRTDHLSQPQRTIARLHKHMLLKKSPAITIKGDGDYVLPPDLPCNKRPNKETWYEESPVGFYYKNKWHNRGCDITFVPSKVSYEKCLRDQYLFLIGDSNIRSWFDHIKQTVTMVTAKHEGQTASRWFSLRRAERKDLNLTLLWAVHELPFYTGEDSPREHIKSVAWHIDRIPERKKVTVVIHNMMHIARTTPSEFRLHVRDVKFAIGRLFKRIPEARVFVKGPHSATFIDLLKPLDFIRKIHEQLFYEEFGEFQDKITYLNYWDMTACIENVNVHPSPATVSDMINYFMSYLCGV</sequence>
<comment type="caution">
    <text evidence="3">The sequence shown here is derived from an EMBL/GenBank/DDBJ whole genome shotgun (WGS) entry which is preliminary data.</text>
</comment>
<dbReference type="Proteomes" id="UP000242188">
    <property type="component" value="Unassembled WGS sequence"/>
</dbReference>
<organism evidence="3 4">
    <name type="scientific">Mizuhopecten yessoensis</name>
    <name type="common">Japanese scallop</name>
    <name type="synonym">Patinopecten yessoensis</name>
    <dbReference type="NCBI Taxonomy" id="6573"/>
    <lineage>
        <taxon>Eukaryota</taxon>
        <taxon>Metazoa</taxon>
        <taxon>Spiralia</taxon>
        <taxon>Lophotrochozoa</taxon>
        <taxon>Mollusca</taxon>
        <taxon>Bivalvia</taxon>
        <taxon>Autobranchia</taxon>
        <taxon>Pteriomorphia</taxon>
        <taxon>Pectinida</taxon>
        <taxon>Pectinoidea</taxon>
        <taxon>Pectinidae</taxon>
        <taxon>Mizuhopecten</taxon>
    </lineage>
</organism>
<dbReference type="EMBL" id="NEDP02004037">
    <property type="protein sequence ID" value="OWF47045.1"/>
    <property type="molecule type" value="Genomic_DNA"/>
</dbReference>
<dbReference type="PANTHER" id="PTHR16165:SF5">
    <property type="entry name" value="NXPE FAMILY MEMBER 3"/>
    <property type="match status" value="1"/>
</dbReference>
<evidence type="ECO:0000256" key="1">
    <source>
        <dbReference type="SAM" id="Phobius"/>
    </source>
</evidence>
<dbReference type="InterPro" id="IPR026845">
    <property type="entry name" value="NXPH/NXPE"/>
</dbReference>
<feature type="domain" description="NXPE C-terminal" evidence="2">
    <location>
        <begin position="334"/>
        <end position="560"/>
    </location>
</feature>
<keyword evidence="1" id="KW-0812">Transmembrane</keyword>
<evidence type="ECO:0000313" key="3">
    <source>
        <dbReference type="EMBL" id="OWF47045.1"/>
    </source>
</evidence>
<feature type="transmembrane region" description="Helical" evidence="1">
    <location>
        <begin position="7"/>
        <end position="29"/>
    </location>
</feature>
<name>A0A210QE73_MIZYE</name>
<keyword evidence="4" id="KW-1185">Reference proteome</keyword>
<keyword evidence="1" id="KW-1133">Transmembrane helix</keyword>
<reference evidence="3 4" key="1">
    <citation type="journal article" date="2017" name="Nat. Ecol. Evol.">
        <title>Scallop genome provides insights into evolution of bilaterian karyotype and development.</title>
        <authorList>
            <person name="Wang S."/>
            <person name="Zhang J."/>
            <person name="Jiao W."/>
            <person name="Li J."/>
            <person name="Xun X."/>
            <person name="Sun Y."/>
            <person name="Guo X."/>
            <person name="Huan P."/>
            <person name="Dong B."/>
            <person name="Zhang L."/>
            <person name="Hu X."/>
            <person name="Sun X."/>
            <person name="Wang J."/>
            <person name="Zhao C."/>
            <person name="Wang Y."/>
            <person name="Wang D."/>
            <person name="Huang X."/>
            <person name="Wang R."/>
            <person name="Lv J."/>
            <person name="Li Y."/>
            <person name="Zhang Z."/>
            <person name="Liu B."/>
            <person name="Lu W."/>
            <person name="Hui Y."/>
            <person name="Liang J."/>
            <person name="Zhou Z."/>
            <person name="Hou R."/>
            <person name="Li X."/>
            <person name="Liu Y."/>
            <person name="Li H."/>
            <person name="Ning X."/>
            <person name="Lin Y."/>
            <person name="Zhao L."/>
            <person name="Xing Q."/>
            <person name="Dou J."/>
            <person name="Li Y."/>
            <person name="Mao J."/>
            <person name="Guo H."/>
            <person name="Dou H."/>
            <person name="Li T."/>
            <person name="Mu C."/>
            <person name="Jiang W."/>
            <person name="Fu Q."/>
            <person name="Fu X."/>
            <person name="Miao Y."/>
            <person name="Liu J."/>
            <person name="Yu Q."/>
            <person name="Li R."/>
            <person name="Liao H."/>
            <person name="Li X."/>
            <person name="Kong Y."/>
            <person name="Jiang Z."/>
            <person name="Chourrout D."/>
            <person name="Li R."/>
            <person name="Bao Z."/>
        </authorList>
    </citation>
    <scope>NUCLEOTIDE SEQUENCE [LARGE SCALE GENOMIC DNA]</scope>
    <source>
        <strain evidence="3 4">PY_sf001</strain>
    </source>
</reference>
<dbReference type="PANTHER" id="PTHR16165">
    <property type="entry name" value="NXPE FAMILY MEMBER"/>
    <property type="match status" value="1"/>
</dbReference>
<dbReference type="OrthoDB" id="8675562at2759"/>
<evidence type="ECO:0000259" key="2">
    <source>
        <dbReference type="Pfam" id="PF24536"/>
    </source>
</evidence>
<accession>A0A210QE73</accession>
<proteinExistence type="predicted"/>
<dbReference type="Pfam" id="PF24536">
    <property type="entry name" value="NXPE4_C"/>
    <property type="match status" value="1"/>
</dbReference>
<protein>
    <submittedName>
        <fullName evidence="3">NXPE family member 4</fullName>
    </submittedName>
</protein>
<dbReference type="InterPro" id="IPR057106">
    <property type="entry name" value="NXPE4_C"/>
</dbReference>
<dbReference type="AlphaFoldDB" id="A0A210QE73"/>
<evidence type="ECO:0000313" key="4">
    <source>
        <dbReference type="Proteomes" id="UP000242188"/>
    </source>
</evidence>
<gene>
    <name evidence="3" type="ORF">KP79_PYT12530</name>
</gene>